<feature type="transmembrane region" description="Helical" evidence="6">
    <location>
        <begin position="6"/>
        <end position="25"/>
    </location>
</feature>
<dbReference type="GO" id="GO:0016020">
    <property type="term" value="C:membrane"/>
    <property type="evidence" value="ECO:0007669"/>
    <property type="project" value="UniProtKB-SubCell"/>
</dbReference>
<proteinExistence type="predicted"/>
<feature type="domain" description="NADH-Ubiquinone oxidoreductase (complex I) chain 5 N-terminal" evidence="8">
    <location>
        <begin position="69"/>
        <end position="108"/>
    </location>
</feature>
<dbReference type="InterPro" id="IPR001516">
    <property type="entry name" value="Proton_antipo_N"/>
</dbReference>
<keyword evidence="10" id="KW-1185">Reference proteome</keyword>
<feature type="transmembrane region" description="Helical" evidence="6">
    <location>
        <begin position="357"/>
        <end position="378"/>
    </location>
</feature>
<dbReference type="PROSITE" id="PS51257">
    <property type="entry name" value="PROKAR_LIPOPROTEIN"/>
    <property type="match status" value="1"/>
</dbReference>
<dbReference type="GO" id="GO:0008137">
    <property type="term" value="F:NADH dehydrogenase (ubiquinone) activity"/>
    <property type="evidence" value="ECO:0007669"/>
    <property type="project" value="InterPro"/>
</dbReference>
<dbReference type="EMBL" id="JACHVU010000002">
    <property type="protein sequence ID" value="MBB2989557.1"/>
    <property type="molecule type" value="Genomic_DNA"/>
</dbReference>
<comment type="caution">
    <text evidence="9">The sequence shown here is derived from an EMBL/GenBank/DDBJ whole genome shotgun (WGS) entry which is preliminary data.</text>
</comment>
<dbReference type="GO" id="GO:0003954">
    <property type="term" value="F:NADH dehydrogenase activity"/>
    <property type="evidence" value="ECO:0007669"/>
    <property type="project" value="TreeGrafter"/>
</dbReference>
<keyword evidence="9" id="KW-0830">Ubiquinone</keyword>
<dbReference type="PANTHER" id="PTHR42829">
    <property type="entry name" value="NADH-UBIQUINONE OXIDOREDUCTASE CHAIN 5"/>
    <property type="match status" value="1"/>
</dbReference>
<dbReference type="Pfam" id="PF00662">
    <property type="entry name" value="Proton_antipo_N"/>
    <property type="match status" value="1"/>
</dbReference>
<name>A0A839Q1F7_MYCIR</name>
<organism evidence="9 10">
    <name type="scientific">Mycolicibacterium iranicum</name>
    <name type="common">Mycobacterium iranicum</name>
    <dbReference type="NCBI Taxonomy" id="912594"/>
    <lineage>
        <taxon>Bacteria</taxon>
        <taxon>Bacillati</taxon>
        <taxon>Actinomycetota</taxon>
        <taxon>Actinomycetes</taxon>
        <taxon>Mycobacteriales</taxon>
        <taxon>Mycobacteriaceae</taxon>
        <taxon>Mycolicibacterium</taxon>
    </lineage>
</organism>
<dbReference type="PANTHER" id="PTHR42829:SF1">
    <property type="entry name" value="INORGANIC CARBON TRANSPORTER SUBUNIT DABB-RELATED"/>
    <property type="match status" value="1"/>
</dbReference>
<dbReference type="InterPro" id="IPR003945">
    <property type="entry name" value="NU5C-like"/>
</dbReference>
<feature type="transmembrane region" description="Helical" evidence="6">
    <location>
        <begin position="418"/>
        <end position="441"/>
    </location>
</feature>
<protein>
    <submittedName>
        <fullName evidence="9">NADH:ubiquinone oxidoreductase subunit 5 (Subunit L)/multisubunit Na+/H+ antiporter MnhA subunit</fullName>
    </submittedName>
</protein>
<evidence type="ECO:0000256" key="6">
    <source>
        <dbReference type="SAM" id="Phobius"/>
    </source>
</evidence>
<dbReference type="RefSeq" id="WP_183466844.1">
    <property type="nucleotide sequence ID" value="NZ_JACHVU010000002.1"/>
</dbReference>
<evidence type="ECO:0000259" key="7">
    <source>
        <dbReference type="Pfam" id="PF00361"/>
    </source>
</evidence>
<evidence type="ECO:0000313" key="9">
    <source>
        <dbReference type="EMBL" id="MBB2989557.1"/>
    </source>
</evidence>
<dbReference type="PRINTS" id="PR01434">
    <property type="entry name" value="NADHDHGNASE5"/>
</dbReference>
<gene>
    <name evidence="9" type="ORF">FHR72_001020</name>
</gene>
<dbReference type="GO" id="GO:0012505">
    <property type="term" value="C:endomembrane system"/>
    <property type="evidence" value="ECO:0007669"/>
    <property type="project" value="UniProtKB-SubCell"/>
</dbReference>
<evidence type="ECO:0000313" key="10">
    <source>
        <dbReference type="Proteomes" id="UP000550501"/>
    </source>
</evidence>
<comment type="subcellular location">
    <subcellularLocation>
        <location evidence="1">Endomembrane system</location>
        <topology evidence="1">Multi-pass membrane protein</topology>
    </subcellularLocation>
    <subcellularLocation>
        <location evidence="5">Membrane</location>
        <topology evidence="5">Multi-pass membrane protein</topology>
    </subcellularLocation>
</comment>
<dbReference type="Pfam" id="PF00361">
    <property type="entry name" value="Proton_antipo_M"/>
    <property type="match status" value="1"/>
</dbReference>
<evidence type="ECO:0000256" key="2">
    <source>
        <dbReference type="ARBA" id="ARBA00022692"/>
    </source>
</evidence>
<feature type="transmembrane region" description="Helical" evidence="6">
    <location>
        <begin position="234"/>
        <end position="255"/>
    </location>
</feature>
<keyword evidence="2 5" id="KW-0812">Transmembrane</keyword>
<evidence type="ECO:0000256" key="5">
    <source>
        <dbReference type="RuleBase" id="RU000320"/>
    </source>
</evidence>
<dbReference type="GO" id="GO:0015990">
    <property type="term" value="P:electron transport coupled proton transport"/>
    <property type="evidence" value="ECO:0007669"/>
    <property type="project" value="TreeGrafter"/>
</dbReference>
<sequence length="499" mass="50353">MLKDATLLPTVVMAPALIACTSLLARGRAVRLLATLGALTAGAGFVAAGTLITRNVVGADMAVAGDRIVGLAADNLSLVLLLLVFGVSAVVQAFAIKYLAGDPRAGRFTSAAGLLTAASAALVTADTLITLAISWTAAGAALCLLLGMYWHLPSARDGVRRTATAFVIGDAALWLAVAMVAARTGDVGIDALREIDGAYGAVVAVLVIIAALSRSAQIPFHRWLPATLSAPTPVSALLHAGVVNAGGILLIRLSALTAADAAAVLIILAGVASMVYGGLVSLVKPDVKGALAFSTMAQMGFMMFTVGMGLWAAAVIHLVAHGFYKATLFLSSGSALAHRLREAAVPTPPPPTGGRQAALLATSVALPLGALAGAVAMVPGAGDHASGLALLLFAWATGAAATRGWLRRQWSAAGIGTAAMALILAALGYLAVITGLTDFLAPALPPEELSARVVATVTLTALTMLAGFSALRWSPAQAGLYSRALAAGHLDPREKGVRP</sequence>
<feature type="domain" description="NADH:quinone oxidoreductase/Mrp antiporter transmembrane" evidence="7">
    <location>
        <begin position="125"/>
        <end position="339"/>
    </location>
</feature>
<feature type="transmembrane region" description="Helical" evidence="6">
    <location>
        <begin position="453"/>
        <end position="473"/>
    </location>
</feature>
<feature type="transmembrane region" description="Helical" evidence="6">
    <location>
        <begin position="290"/>
        <end position="312"/>
    </location>
</feature>
<dbReference type="Proteomes" id="UP000550501">
    <property type="component" value="Unassembled WGS sequence"/>
</dbReference>
<evidence type="ECO:0000256" key="1">
    <source>
        <dbReference type="ARBA" id="ARBA00004127"/>
    </source>
</evidence>
<accession>A0A839Q1F7</accession>
<dbReference type="GO" id="GO:0042773">
    <property type="term" value="P:ATP synthesis coupled electron transport"/>
    <property type="evidence" value="ECO:0007669"/>
    <property type="project" value="InterPro"/>
</dbReference>
<evidence type="ECO:0000256" key="3">
    <source>
        <dbReference type="ARBA" id="ARBA00022989"/>
    </source>
</evidence>
<feature type="transmembrane region" description="Helical" evidence="6">
    <location>
        <begin position="164"/>
        <end position="185"/>
    </location>
</feature>
<feature type="transmembrane region" description="Helical" evidence="6">
    <location>
        <begin position="261"/>
        <end position="283"/>
    </location>
</feature>
<dbReference type="AlphaFoldDB" id="A0A839Q1F7"/>
<evidence type="ECO:0000256" key="4">
    <source>
        <dbReference type="ARBA" id="ARBA00023136"/>
    </source>
</evidence>
<keyword evidence="4 6" id="KW-0472">Membrane</keyword>
<feature type="transmembrane region" description="Helical" evidence="6">
    <location>
        <begin position="384"/>
        <end position="406"/>
    </location>
</feature>
<dbReference type="InterPro" id="IPR001750">
    <property type="entry name" value="ND/Mrp_TM"/>
</dbReference>
<evidence type="ECO:0000259" key="8">
    <source>
        <dbReference type="Pfam" id="PF00662"/>
    </source>
</evidence>
<reference evidence="9 10" key="1">
    <citation type="submission" date="2020-08" db="EMBL/GenBank/DDBJ databases">
        <title>The Agave Microbiome: Exploring the role of microbial communities in plant adaptations to desert environments.</title>
        <authorList>
            <person name="Partida-Martinez L.P."/>
        </authorList>
    </citation>
    <scope>NUCLEOTIDE SEQUENCE [LARGE SCALE GENOMIC DNA]</scope>
    <source>
        <strain evidence="9 10">AT2.18</strain>
    </source>
</reference>
<feature type="transmembrane region" description="Helical" evidence="6">
    <location>
        <begin position="32"/>
        <end position="56"/>
    </location>
</feature>
<feature type="transmembrane region" description="Helical" evidence="6">
    <location>
        <begin position="76"/>
        <end position="96"/>
    </location>
</feature>
<feature type="transmembrane region" description="Helical" evidence="6">
    <location>
        <begin position="131"/>
        <end position="152"/>
    </location>
</feature>
<feature type="transmembrane region" description="Helical" evidence="6">
    <location>
        <begin position="197"/>
        <end position="213"/>
    </location>
</feature>
<keyword evidence="3 6" id="KW-1133">Transmembrane helix</keyword>